<keyword evidence="2" id="KW-1133">Transmembrane helix</keyword>
<name>A0A6A5XUA1_9PLEO</name>
<feature type="compositionally biased region" description="Low complexity" evidence="1">
    <location>
        <begin position="58"/>
        <end position="70"/>
    </location>
</feature>
<dbReference type="OrthoDB" id="3797879at2759"/>
<reference evidence="3" key="1">
    <citation type="journal article" date="2020" name="Stud. Mycol.">
        <title>101 Dothideomycetes genomes: a test case for predicting lifestyles and emergence of pathogens.</title>
        <authorList>
            <person name="Haridas S."/>
            <person name="Albert R."/>
            <person name="Binder M."/>
            <person name="Bloem J."/>
            <person name="Labutti K."/>
            <person name="Salamov A."/>
            <person name="Andreopoulos B."/>
            <person name="Baker S."/>
            <person name="Barry K."/>
            <person name="Bills G."/>
            <person name="Bluhm B."/>
            <person name="Cannon C."/>
            <person name="Castanera R."/>
            <person name="Culley D."/>
            <person name="Daum C."/>
            <person name="Ezra D."/>
            <person name="Gonzalez J."/>
            <person name="Henrissat B."/>
            <person name="Kuo A."/>
            <person name="Liang C."/>
            <person name="Lipzen A."/>
            <person name="Lutzoni F."/>
            <person name="Magnuson J."/>
            <person name="Mondo S."/>
            <person name="Nolan M."/>
            <person name="Ohm R."/>
            <person name="Pangilinan J."/>
            <person name="Park H.-J."/>
            <person name="Ramirez L."/>
            <person name="Alfaro M."/>
            <person name="Sun H."/>
            <person name="Tritt A."/>
            <person name="Yoshinaga Y."/>
            <person name="Zwiers L.-H."/>
            <person name="Turgeon B."/>
            <person name="Goodwin S."/>
            <person name="Spatafora J."/>
            <person name="Crous P."/>
            <person name="Grigoriev I."/>
        </authorList>
    </citation>
    <scope>NUCLEOTIDE SEQUENCE</scope>
    <source>
        <strain evidence="3">CBS 175.79</strain>
    </source>
</reference>
<feature type="region of interest" description="Disordered" evidence="1">
    <location>
        <begin position="1"/>
        <end position="217"/>
    </location>
</feature>
<proteinExistence type="predicted"/>
<keyword evidence="4" id="KW-1185">Reference proteome</keyword>
<dbReference type="Proteomes" id="UP000799778">
    <property type="component" value="Unassembled WGS sequence"/>
</dbReference>
<protein>
    <submittedName>
        <fullName evidence="3">Uncharacterized protein</fullName>
    </submittedName>
</protein>
<evidence type="ECO:0000256" key="2">
    <source>
        <dbReference type="SAM" id="Phobius"/>
    </source>
</evidence>
<evidence type="ECO:0000313" key="3">
    <source>
        <dbReference type="EMBL" id="KAF2016387.1"/>
    </source>
</evidence>
<keyword evidence="2" id="KW-0472">Membrane</keyword>
<feature type="compositionally biased region" description="Basic and acidic residues" evidence="1">
    <location>
        <begin position="249"/>
        <end position="275"/>
    </location>
</feature>
<feature type="compositionally biased region" description="Basic residues" evidence="1">
    <location>
        <begin position="157"/>
        <end position="166"/>
    </location>
</feature>
<feature type="compositionally biased region" description="Basic and acidic residues" evidence="1">
    <location>
        <begin position="167"/>
        <end position="189"/>
    </location>
</feature>
<organism evidence="3 4">
    <name type="scientific">Aaosphaeria arxii CBS 175.79</name>
    <dbReference type="NCBI Taxonomy" id="1450172"/>
    <lineage>
        <taxon>Eukaryota</taxon>
        <taxon>Fungi</taxon>
        <taxon>Dikarya</taxon>
        <taxon>Ascomycota</taxon>
        <taxon>Pezizomycotina</taxon>
        <taxon>Dothideomycetes</taxon>
        <taxon>Pleosporomycetidae</taxon>
        <taxon>Pleosporales</taxon>
        <taxon>Pleosporales incertae sedis</taxon>
        <taxon>Aaosphaeria</taxon>
    </lineage>
</organism>
<sequence>MTAMEYYNPSAGSQPSLTQQPYPPQHSQYQFQRPSNQISQPFQSNNQPPPPAYSEYNQQPGYQHQQFPQQTSHSQYPQHAPPQISVPPYPELDTMKPQYFPPPPKQSSQSDHLGAPLQHHRSHSQPPRVQRVRFEDELYDSDSSDGRSIPSDSDHSTRHRRRRKNRDSHSRSYDRSRSRSSSLDRDRDHHHSRHHKSRSERREKDRNTFLGAGVGGLIGDAIVPGLGTAAGLLLGGYGARQHTKKRRSRSDAGDERYYPHRGRAEGEGGWDKDSATFRMGHAVR</sequence>
<gene>
    <name evidence="3" type="ORF">BU24DRAFT_409491</name>
</gene>
<accession>A0A6A5XUA1</accession>
<dbReference type="RefSeq" id="XP_033384726.1">
    <property type="nucleotide sequence ID" value="XM_033525924.1"/>
</dbReference>
<dbReference type="AlphaFoldDB" id="A0A6A5XUA1"/>
<evidence type="ECO:0000256" key="1">
    <source>
        <dbReference type="SAM" id="MobiDB-lite"/>
    </source>
</evidence>
<evidence type="ECO:0000313" key="4">
    <source>
        <dbReference type="Proteomes" id="UP000799778"/>
    </source>
</evidence>
<dbReference type="EMBL" id="ML978069">
    <property type="protein sequence ID" value="KAF2016387.1"/>
    <property type="molecule type" value="Genomic_DNA"/>
</dbReference>
<dbReference type="GeneID" id="54283321"/>
<feature type="transmembrane region" description="Helical" evidence="2">
    <location>
        <begin position="209"/>
        <end position="239"/>
    </location>
</feature>
<feature type="compositionally biased region" description="Basic residues" evidence="1">
    <location>
        <begin position="190"/>
        <end position="199"/>
    </location>
</feature>
<feature type="compositionally biased region" description="Low complexity" evidence="1">
    <location>
        <begin position="25"/>
        <end position="46"/>
    </location>
</feature>
<feature type="region of interest" description="Disordered" evidence="1">
    <location>
        <begin position="238"/>
        <end position="284"/>
    </location>
</feature>
<keyword evidence="2" id="KW-0812">Transmembrane</keyword>